<organism evidence="2 3">
    <name type="scientific">Sordaria macrospora</name>
    <dbReference type="NCBI Taxonomy" id="5147"/>
    <lineage>
        <taxon>Eukaryota</taxon>
        <taxon>Fungi</taxon>
        <taxon>Dikarya</taxon>
        <taxon>Ascomycota</taxon>
        <taxon>Pezizomycotina</taxon>
        <taxon>Sordariomycetes</taxon>
        <taxon>Sordariomycetidae</taxon>
        <taxon>Sordariales</taxon>
        <taxon>Sordariaceae</taxon>
        <taxon>Sordaria</taxon>
    </lineage>
</organism>
<dbReference type="Proteomes" id="UP000433876">
    <property type="component" value="Unassembled WGS sequence"/>
</dbReference>
<dbReference type="EMBL" id="NMPR01000249">
    <property type="protein sequence ID" value="KAA8624194.1"/>
    <property type="molecule type" value="Genomic_DNA"/>
</dbReference>
<evidence type="ECO:0000313" key="2">
    <source>
        <dbReference type="EMBL" id="KAA8624194.1"/>
    </source>
</evidence>
<gene>
    <name evidence="2" type="ORF">SMACR_08429</name>
</gene>
<dbReference type="VEuPathDB" id="FungiDB:SMAC_08429"/>
<accession>A0A8S8ZAJ5</accession>
<reference evidence="2 3" key="1">
    <citation type="submission" date="2017-07" db="EMBL/GenBank/DDBJ databases">
        <title>Genome sequence of the Sordaria macrospora wild type strain R19027.</title>
        <authorList>
            <person name="Nowrousian M."/>
            <person name="Teichert I."/>
            <person name="Kueck U."/>
        </authorList>
    </citation>
    <scope>NUCLEOTIDE SEQUENCE [LARGE SCALE GENOMIC DNA]</scope>
    <source>
        <strain evidence="2 3">R19027</strain>
        <tissue evidence="2">Mycelium</tissue>
    </source>
</reference>
<feature type="region of interest" description="Disordered" evidence="1">
    <location>
        <begin position="18"/>
        <end position="44"/>
    </location>
</feature>
<evidence type="ECO:0000313" key="3">
    <source>
        <dbReference type="Proteomes" id="UP000433876"/>
    </source>
</evidence>
<sequence length="102" mass="11496">MANIQAILREPGVEGALWTLGASDDPQNPKSPKPIQHNSHDQEAVILKDERAVVDRVHYSPGGKYRSIVKLRIRYEGPKARLLTRSAKSTPTAKEQHQRVYE</sequence>
<feature type="region of interest" description="Disordered" evidence="1">
    <location>
        <begin position="82"/>
        <end position="102"/>
    </location>
</feature>
<dbReference type="AlphaFoldDB" id="A0A8S8ZAJ5"/>
<proteinExistence type="predicted"/>
<protein>
    <submittedName>
        <fullName evidence="2">Uncharacterized protein</fullName>
    </submittedName>
</protein>
<comment type="caution">
    <text evidence="2">The sequence shown here is derived from an EMBL/GenBank/DDBJ whole genome shotgun (WGS) entry which is preliminary data.</text>
</comment>
<name>A0A8S8ZAJ5_SORMA</name>
<evidence type="ECO:0000256" key="1">
    <source>
        <dbReference type="SAM" id="MobiDB-lite"/>
    </source>
</evidence>